<feature type="domain" description="Azaphilone pigments biosynthesis cluster protein L N-terminal" evidence="2">
    <location>
        <begin position="1"/>
        <end position="175"/>
    </location>
</feature>
<reference evidence="3" key="1">
    <citation type="journal article" date="2020" name="Stud. Mycol.">
        <title>101 Dothideomycetes genomes: a test case for predicting lifestyles and emergence of pathogens.</title>
        <authorList>
            <person name="Haridas S."/>
            <person name="Albert R."/>
            <person name="Binder M."/>
            <person name="Bloem J."/>
            <person name="Labutti K."/>
            <person name="Salamov A."/>
            <person name="Andreopoulos B."/>
            <person name="Baker S."/>
            <person name="Barry K."/>
            <person name="Bills G."/>
            <person name="Bluhm B."/>
            <person name="Cannon C."/>
            <person name="Castanera R."/>
            <person name="Culley D."/>
            <person name="Daum C."/>
            <person name="Ezra D."/>
            <person name="Gonzalez J."/>
            <person name="Henrissat B."/>
            <person name="Kuo A."/>
            <person name="Liang C."/>
            <person name="Lipzen A."/>
            <person name="Lutzoni F."/>
            <person name="Magnuson J."/>
            <person name="Mondo S."/>
            <person name="Nolan M."/>
            <person name="Ohm R."/>
            <person name="Pangilinan J."/>
            <person name="Park H.-J."/>
            <person name="Ramirez L."/>
            <person name="Alfaro M."/>
            <person name="Sun H."/>
            <person name="Tritt A."/>
            <person name="Yoshinaga Y."/>
            <person name="Zwiers L.-H."/>
            <person name="Turgeon B."/>
            <person name="Goodwin S."/>
            <person name="Spatafora J."/>
            <person name="Crous P."/>
            <person name="Grigoriev I."/>
        </authorList>
    </citation>
    <scope>NUCLEOTIDE SEQUENCE</scope>
    <source>
        <strain evidence="3">CBS 122367</strain>
    </source>
</reference>
<dbReference type="Pfam" id="PF17111">
    <property type="entry name" value="PigL_N"/>
    <property type="match status" value="1"/>
</dbReference>
<feature type="coiled-coil region" evidence="1">
    <location>
        <begin position="143"/>
        <end position="170"/>
    </location>
</feature>
<dbReference type="OrthoDB" id="19923at2759"/>
<keyword evidence="4" id="KW-1185">Reference proteome</keyword>
<evidence type="ECO:0000313" key="3">
    <source>
        <dbReference type="EMBL" id="KAF2684199.1"/>
    </source>
</evidence>
<feature type="non-terminal residue" evidence="3">
    <location>
        <position position="270"/>
    </location>
</feature>
<organism evidence="3 4">
    <name type="scientific">Lentithecium fluviatile CBS 122367</name>
    <dbReference type="NCBI Taxonomy" id="1168545"/>
    <lineage>
        <taxon>Eukaryota</taxon>
        <taxon>Fungi</taxon>
        <taxon>Dikarya</taxon>
        <taxon>Ascomycota</taxon>
        <taxon>Pezizomycotina</taxon>
        <taxon>Dothideomycetes</taxon>
        <taxon>Pleosporomycetidae</taxon>
        <taxon>Pleosporales</taxon>
        <taxon>Massarineae</taxon>
        <taxon>Lentitheciaceae</taxon>
        <taxon>Lentithecium</taxon>
    </lineage>
</organism>
<keyword evidence="1" id="KW-0175">Coiled coil</keyword>
<sequence>MDPLSIGSAVVGLIAAASRIGPVLYHFIANTRDAPSSAAQLFSEMQGITAVLQQLQAYLIDASESSAGRRAMLSLRNIMTSLTACVTTYSRLERLVGKCVEEGQLKRVKWLLHEREISELAQKVQGEKLNLVFMLTILQCESQREAEMSMQLLNQNVERLNSSNEDIKHRIDTFSIDHASPTLGKSPETDATCVSPLHVPAYEVDLSGSRVYRRVRPRASVWSVGSTDRVSMALSVFSNLTVDDVSNVSVLCLPIWSSDISNASHYRFRQ</sequence>
<evidence type="ECO:0000313" key="4">
    <source>
        <dbReference type="Proteomes" id="UP000799291"/>
    </source>
</evidence>
<dbReference type="AlphaFoldDB" id="A0A6G1J226"/>
<protein>
    <recommendedName>
        <fullName evidence="2">Azaphilone pigments biosynthesis cluster protein L N-terminal domain-containing protein</fullName>
    </recommendedName>
</protein>
<dbReference type="EMBL" id="MU005582">
    <property type="protein sequence ID" value="KAF2684199.1"/>
    <property type="molecule type" value="Genomic_DNA"/>
</dbReference>
<dbReference type="Proteomes" id="UP000799291">
    <property type="component" value="Unassembled WGS sequence"/>
</dbReference>
<evidence type="ECO:0000256" key="1">
    <source>
        <dbReference type="SAM" id="Coils"/>
    </source>
</evidence>
<proteinExistence type="predicted"/>
<evidence type="ECO:0000259" key="2">
    <source>
        <dbReference type="Pfam" id="PF17111"/>
    </source>
</evidence>
<dbReference type="InterPro" id="IPR031348">
    <property type="entry name" value="PigL_N"/>
</dbReference>
<gene>
    <name evidence="3" type="ORF">K458DRAFT_269951</name>
</gene>
<accession>A0A6G1J226</accession>
<name>A0A6G1J226_9PLEO</name>